<dbReference type="EMBL" id="CYKH01000429">
    <property type="protein sequence ID" value="CUF87762.1"/>
    <property type="molecule type" value="Genomic_DNA"/>
</dbReference>
<gene>
    <name evidence="1" type="ORF">BSAL_66700</name>
</gene>
<keyword evidence="2" id="KW-1185">Reference proteome</keyword>
<accession>A0A0S4IX56</accession>
<organism evidence="1 2">
    <name type="scientific">Bodo saltans</name>
    <name type="common">Flagellated protozoan</name>
    <dbReference type="NCBI Taxonomy" id="75058"/>
    <lineage>
        <taxon>Eukaryota</taxon>
        <taxon>Discoba</taxon>
        <taxon>Euglenozoa</taxon>
        <taxon>Kinetoplastea</taxon>
        <taxon>Metakinetoplastina</taxon>
        <taxon>Eubodonida</taxon>
        <taxon>Bodonidae</taxon>
        <taxon>Bodo</taxon>
    </lineage>
</organism>
<dbReference type="Proteomes" id="UP000051952">
    <property type="component" value="Unassembled WGS sequence"/>
</dbReference>
<protein>
    <submittedName>
        <fullName evidence="1">Uncharacterized protein</fullName>
    </submittedName>
</protein>
<dbReference type="VEuPathDB" id="TriTrypDB:BSAL_66700"/>
<evidence type="ECO:0000313" key="1">
    <source>
        <dbReference type="EMBL" id="CUF87762.1"/>
    </source>
</evidence>
<evidence type="ECO:0000313" key="2">
    <source>
        <dbReference type="Proteomes" id="UP000051952"/>
    </source>
</evidence>
<reference evidence="2" key="1">
    <citation type="submission" date="2015-09" db="EMBL/GenBank/DDBJ databases">
        <authorList>
            <consortium name="Pathogen Informatics"/>
        </authorList>
    </citation>
    <scope>NUCLEOTIDE SEQUENCE [LARGE SCALE GENOMIC DNA]</scope>
    <source>
        <strain evidence="2">Lake Konstanz</strain>
    </source>
</reference>
<proteinExistence type="predicted"/>
<name>A0A0S4IX56_BODSA</name>
<sequence length="61" mass="7192">MKHHRCEMKMNPQAVFITKSHIKNSDDFAVLFPLLTTPPKMYGVLFLHRMQVRPRVKTDIP</sequence>
<dbReference type="AlphaFoldDB" id="A0A0S4IX56"/>